<accession>A0A8J2JYM0</accession>
<feature type="non-terminal residue" evidence="7">
    <location>
        <position position="127"/>
    </location>
</feature>
<dbReference type="AlphaFoldDB" id="A0A8J2JYM0"/>
<dbReference type="Proteomes" id="UP000708208">
    <property type="component" value="Unassembled WGS sequence"/>
</dbReference>
<evidence type="ECO:0000313" key="7">
    <source>
        <dbReference type="EMBL" id="CAG7726489.1"/>
    </source>
</evidence>
<dbReference type="Pfam" id="PF00232">
    <property type="entry name" value="Glyco_hydro_1"/>
    <property type="match status" value="1"/>
</dbReference>
<keyword evidence="3" id="KW-0378">Hydrolase</keyword>
<evidence type="ECO:0000256" key="2">
    <source>
        <dbReference type="ARBA" id="ARBA00012744"/>
    </source>
</evidence>
<evidence type="ECO:0000256" key="1">
    <source>
        <dbReference type="ARBA" id="ARBA00010838"/>
    </source>
</evidence>
<dbReference type="GO" id="GO:0008422">
    <property type="term" value="F:beta-glucosidase activity"/>
    <property type="evidence" value="ECO:0007669"/>
    <property type="project" value="TreeGrafter"/>
</dbReference>
<evidence type="ECO:0000256" key="6">
    <source>
        <dbReference type="RuleBase" id="RU003690"/>
    </source>
</evidence>
<comment type="caution">
    <text evidence="7">The sequence shown here is derived from an EMBL/GenBank/DDBJ whole genome shotgun (WGS) entry which is preliminary data.</text>
</comment>
<evidence type="ECO:0000256" key="5">
    <source>
        <dbReference type="PROSITE-ProRule" id="PRU10055"/>
    </source>
</evidence>
<dbReference type="InterPro" id="IPR001360">
    <property type="entry name" value="Glyco_hydro_1"/>
</dbReference>
<evidence type="ECO:0000256" key="4">
    <source>
        <dbReference type="ARBA" id="ARBA00023295"/>
    </source>
</evidence>
<proteinExistence type="inferred from homology"/>
<reference evidence="7" key="1">
    <citation type="submission" date="2021-06" db="EMBL/GenBank/DDBJ databases">
        <authorList>
            <person name="Hodson N. C."/>
            <person name="Mongue J. A."/>
            <person name="Jaron S. K."/>
        </authorList>
    </citation>
    <scope>NUCLEOTIDE SEQUENCE</scope>
</reference>
<name>A0A8J2JYM0_9HEXA</name>
<dbReference type="GO" id="GO:0005975">
    <property type="term" value="P:carbohydrate metabolic process"/>
    <property type="evidence" value="ECO:0007669"/>
    <property type="project" value="InterPro"/>
</dbReference>
<evidence type="ECO:0000313" key="8">
    <source>
        <dbReference type="Proteomes" id="UP000708208"/>
    </source>
</evidence>
<protein>
    <recommendedName>
        <fullName evidence="2">beta-glucosidase</fullName>
        <ecNumber evidence="2">3.2.1.21</ecNumber>
    </recommendedName>
</protein>
<dbReference type="PANTHER" id="PTHR10353">
    <property type="entry name" value="GLYCOSYL HYDROLASE"/>
    <property type="match status" value="1"/>
</dbReference>
<comment type="similarity">
    <text evidence="1 6">Belongs to the glycosyl hydrolase 1 family.</text>
</comment>
<dbReference type="PROSITE" id="PS00572">
    <property type="entry name" value="GLYCOSYL_HYDROL_F1_1"/>
    <property type="match status" value="1"/>
</dbReference>
<dbReference type="EC" id="3.2.1.21" evidence="2"/>
<feature type="active site" description="Nucleophile" evidence="5">
    <location>
        <position position="29"/>
    </location>
</feature>
<sequence length="127" mass="14907">WLKVVPWGFRKLLNWIKDTYDNPEVLVTENGFSDNEEDGIGLEDSGRENFYRLYINEMLKAVKLDGCNVTSYMAWSLLDNFEWLRGYSERFGAHWVNFTDPARPRQAKNSVKMLKKIFTDNGFIKDA</sequence>
<dbReference type="EMBL" id="CAJVCH010136192">
    <property type="protein sequence ID" value="CAG7726489.1"/>
    <property type="molecule type" value="Genomic_DNA"/>
</dbReference>
<dbReference type="PANTHER" id="PTHR10353:SF36">
    <property type="entry name" value="LP05116P"/>
    <property type="match status" value="1"/>
</dbReference>
<gene>
    <name evidence="7" type="ORF">AFUS01_LOCUS15401</name>
</gene>
<dbReference type="InterPro" id="IPR018120">
    <property type="entry name" value="Glyco_hydro_1_AS"/>
</dbReference>
<evidence type="ECO:0000256" key="3">
    <source>
        <dbReference type="ARBA" id="ARBA00022801"/>
    </source>
</evidence>
<keyword evidence="4" id="KW-0326">Glycosidase</keyword>
<keyword evidence="8" id="KW-1185">Reference proteome</keyword>
<dbReference type="OrthoDB" id="65569at2759"/>
<organism evidence="7 8">
    <name type="scientific">Allacma fusca</name>
    <dbReference type="NCBI Taxonomy" id="39272"/>
    <lineage>
        <taxon>Eukaryota</taxon>
        <taxon>Metazoa</taxon>
        <taxon>Ecdysozoa</taxon>
        <taxon>Arthropoda</taxon>
        <taxon>Hexapoda</taxon>
        <taxon>Collembola</taxon>
        <taxon>Symphypleona</taxon>
        <taxon>Sminthuridae</taxon>
        <taxon>Allacma</taxon>
    </lineage>
</organism>